<gene>
    <name evidence="2" type="ORF">SAMN04488691_11225</name>
</gene>
<proteinExistence type="predicted"/>
<dbReference type="Proteomes" id="UP000183894">
    <property type="component" value="Unassembled WGS sequence"/>
</dbReference>
<feature type="transmembrane region" description="Helical" evidence="1">
    <location>
        <begin position="103"/>
        <end position="127"/>
    </location>
</feature>
<keyword evidence="1" id="KW-0472">Membrane</keyword>
<evidence type="ECO:0000313" key="2">
    <source>
        <dbReference type="EMBL" id="SEL94369.1"/>
    </source>
</evidence>
<evidence type="ECO:0000313" key="3">
    <source>
        <dbReference type="Proteomes" id="UP000183894"/>
    </source>
</evidence>
<dbReference type="RefSeq" id="WP_074796460.1">
    <property type="nucleotide sequence ID" value="NZ_FOAD01000012.1"/>
</dbReference>
<feature type="transmembrane region" description="Helical" evidence="1">
    <location>
        <begin position="36"/>
        <end position="66"/>
    </location>
</feature>
<dbReference type="OrthoDB" id="307153at2157"/>
<reference evidence="2 3" key="1">
    <citation type="submission" date="2016-10" db="EMBL/GenBank/DDBJ databases">
        <authorList>
            <person name="de Groot N.N."/>
        </authorList>
    </citation>
    <scope>NUCLEOTIDE SEQUENCE [LARGE SCALE GENOMIC DNA]</scope>
    <source>
        <strain evidence="2 3">CDM_5</strain>
    </source>
</reference>
<accession>A0A1H7UC24</accession>
<keyword evidence="1" id="KW-1133">Transmembrane helix</keyword>
<dbReference type="AlphaFoldDB" id="A0A1H7UC24"/>
<feature type="transmembrane region" description="Helical" evidence="1">
    <location>
        <begin position="12"/>
        <end position="30"/>
    </location>
</feature>
<feature type="transmembrane region" description="Helical" evidence="1">
    <location>
        <begin position="78"/>
        <end position="97"/>
    </location>
</feature>
<protein>
    <submittedName>
        <fullName evidence="2">Uncharacterized protein</fullName>
    </submittedName>
</protein>
<dbReference type="EMBL" id="FOAD01000012">
    <property type="protein sequence ID" value="SEL94369.1"/>
    <property type="molecule type" value="Genomic_DNA"/>
</dbReference>
<name>A0A1H7UC24_HALLR</name>
<organism evidence="2 3">
    <name type="scientific">Haloferax larsenii</name>
    <dbReference type="NCBI Taxonomy" id="302484"/>
    <lineage>
        <taxon>Archaea</taxon>
        <taxon>Methanobacteriati</taxon>
        <taxon>Methanobacteriota</taxon>
        <taxon>Stenosarchaea group</taxon>
        <taxon>Halobacteria</taxon>
        <taxon>Halobacteriales</taxon>
        <taxon>Haloferacaceae</taxon>
        <taxon>Haloferax</taxon>
    </lineage>
</organism>
<sequence length="134" mass="14241">MSLQHRLREWFRPWYALVFAVFVAGTAWSLRGQPLGLSSILIAVTGGLLGAVVFQFTVGSVWAYIVEYANAGGSWTDGPFLAPFTIGIATGAVTYVYDASVGAAAWAAFWSFAVSAAALAVIAQFYAGYRESSA</sequence>
<evidence type="ECO:0000256" key="1">
    <source>
        <dbReference type="SAM" id="Phobius"/>
    </source>
</evidence>
<keyword evidence="1" id="KW-0812">Transmembrane</keyword>